<evidence type="ECO:0000313" key="2">
    <source>
        <dbReference type="Proteomes" id="UP001449795"/>
    </source>
</evidence>
<name>A0ABZ3D6I5_9PROT</name>
<dbReference type="EMBL" id="CP152276">
    <property type="protein sequence ID" value="XAE43402.1"/>
    <property type="molecule type" value="Genomic_DNA"/>
</dbReference>
<dbReference type="Proteomes" id="UP001449795">
    <property type="component" value="Chromosome"/>
</dbReference>
<gene>
    <name evidence="1" type="ORF">AAC691_02770</name>
</gene>
<proteinExistence type="predicted"/>
<evidence type="ECO:0000313" key="1">
    <source>
        <dbReference type="EMBL" id="XAE43402.1"/>
    </source>
</evidence>
<dbReference type="RefSeq" id="WP_342628866.1">
    <property type="nucleotide sequence ID" value="NZ_CP152276.1"/>
</dbReference>
<organism evidence="1 2">
    <name type="scientific">Nguyenibacter vanlangensis</name>
    <dbReference type="NCBI Taxonomy" id="1216886"/>
    <lineage>
        <taxon>Bacteria</taxon>
        <taxon>Pseudomonadati</taxon>
        <taxon>Pseudomonadota</taxon>
        <taxon>Alphaproteobacteria</taxon>
        <taxon>Acetobacterales</taxon>
        <taxon>Acetobacteraceae</taxon>
        <taxon>Nguyenibacter</taxon>
    </lineage>
</organism>
<sequence>MTPHIRLARPDDLANVEAVVKAAYGHYVARLGRAPGPMLADYRTLIAARMCRQKAQIRYEFLRFGQQCGFGDMI</sequence>
<evidence type="ECO:0008006" key="3">
    <source>
        <dbReference type="Google" id="ProtNLM"/>
    </source>
</evidence>
<protein>
    <recommendedName>
        <fullName evidence="3">GNAT family N-acetyltransferase</fullName>
    </recommendedName>
</protein>
<reference evidence="1 2" key="1">
    <citation type="submission" date="2024-04" db="EMBL/GenBank/DDBJ databases">
        <title>Complete genome sequence of Nguyenibacter vanlangesis HBCM-1154, a strain capable of nitrogen fixation, IAA production, and phosphorus solubilization isolated from sugarcane soil.</title>
        <authorList>
            <person name="MY HANH P."/>
        </authorList>
    </citation>
    <scope>NUCLEOTIDE SEQUENCE [LARGE SCALE GENOMIC DNA]</scope>
    <source>
        <strain evidence="1 2">HBCM 1154</strain>
    </source>
</reference>
<keyword evidence="2" id="KW-1185">Reference proteome</keyword>
<accession>A0ABZ3D6I5</accession>